<dbReference type="HAMAP" id="MF_01930">
    <property type="entry name" value="PurN"/>
    <property type="match status" value="1"/>
</dbReference>
<dbReference type="UniPathway" id="UPA00074">
    <property type="reaction ID" value="UER00126"/>
</dbReference>
<evidence type="ECO:0000313" key="7">
    <source>
        <dbReference type="Proteomes" id="UP000052258"/>
    </source>
</evidence>
<dbReference type="InterPro" id="IPR036477">
    <property type="entry name" value="Formyl_transf_N_sf"/>
</dbReference>
<feature type="binding site" evidence="4">
    <location>
        <begin position="11"/>
        <end position="13"/>
    </location>
    <ligand>
        <name>N(1)-(5-phospho-beta-D-ribosyl)glycinamide</name>
        <dbReference type="ChEBI" id="CHEBI:143788"/>
    </ligand>
</feature>
<comment type="pathway">
    <text evidence="1 4">Purine metabolism; IMP biosynthesis via de novo pathway; N(2)-formyl-N(1)-(5-phospho-D-ribosyl)glycinamide from N(1)-(5-phospho-D-ribosyl)glycinamide (10-formyl THF route): step 1/1.</text>
</comment>
<evidence type="ECO:0000256" key="1">
    <source>
        <dbReference type="ARBA" id="ARBA00005054"/>
    </source>
</evidence>
<dbReference type="GO" id="GO:0004644">
    <property type="term" value="F:phosphoribosylglycinamide formyltransferase activity"/>
    <property type="evidence" value="ECO:0007669"/>
    <property type="project" value="UniProtKB-UniRule"/>
</dbReference>
<comment type="catalytic activity">
    <reaction evidence="4">
        <text>N(1)-(5-phospho-beta-D-ribosyl)glycinamide + (6R)-10-formyltetrahydrofolate = N(2)-formyl-N(1)-(5-phospho-beta-D-ribosyl)glycinamide + (6S)-5,6,7,8-tetrahydrofolate + H(+)</text>
        <dbReference type="Rhea" id="RHEA:15053"/>
        <dbReference type="ChEBI" id="CHEBI:15378"/>
        <dbReference type="ChEBI" id="CHEBI:57453"/>
        <dbReference type="ChEBI" id="CHEBI:143788"/>
        <dbReference type="ChEBI" id="CHEBI:147286"/>
        <dbReference type="ChEBI" id="CHEBI:195366"/>
        <dbReference type="EC" id="2.1.2.2"/>
    </reaction>
</comment>
<protein>
    <recommendedName>
        <fullName evidence="4">Phosphoribosylglycinamide formyltransferase</fullName>
        <ecNumber evidence="4">2.1.2.2</ecNumber>
    </recommendedName>
    <alternativeName>
        <fullName evidence="4">5'-phosphoribosylglycinamide transformylase</fullName>
    </alternativeName>
    <alternativeName>
        <fullName evidence="4">GAR transformylase</fullName>
        <shortName evidence="4">GART</shortName>
    </alternativeName>
</protein>
<evidence type="ECO:0000313" key="6">
    <source>
        <dbReference type="EMBL" id="KMT58045.1"/>
    </source>
</evidence>
<accession>A0A0J8G641</accession>
<dbReference type="CDD" id="cd08645">
    <property type="entry name" value="FMT_core_GART"/>
    <property type="match status" value="1"/>
</dbReference>
<dbReference type="PATRIC" id="fig|1430899.3.peg.2537"/>
<comment type="similarity">
    <text evidence="4">Belongs to the GART family.</text>
</comment>
<dbReference type="Proteomes" id="UP000052258">
    <property type="component" value="Unassembled WGS sequence"/>
</dbReference>
<evidence type="ECO:0000256" key="2">
    <source>
        <dbReference type="ARBA" id="ARBA00022679"/>
    </source>
</evidence>
<feature type="site" description="Raises pKa of active site His" evidence="4">
    <location>
        <position position="140"/>
    </location>
</feature>
<dbReference type="EMBL" id="AZHO01000035">
    <property type="protein sequence ID" value="KMT58045.1"/>
    <property type="molecule type" value="Genomic_DNA"/>
</dbReference>
<name>A0A0J8G641_9LIST</name>
<dbReference type="AlphaFoldDB" id="A0A0J8G641"/>
<feature type="binding site" evidence="4">
    <location>
        <position position="102"/>
    </location>
    <ligand>
        <name>(6R)-10-formyltetrahydrofolate</name>
        <dbReference type="ChEBI" id="CHEBI:195366"/>
    </ligand>
</feature>
<dbReference type="InterPro" id="IPR004607">
    <property type="entry name" value="GART"/>
</dbReference>
<organism evidence="6 7">
    <name type="scientific">Listeria fleischmannii 1991</name>
    <dbReference type="NCBI Taxonomy" id="1430899"/>
    <lineage>
        <taxon>Bacteria</taxon>
        <taxon>Bacillati</taxon>
        <taxon>Bacillota</taxon>
        <taxon>Bacilli</taxon>
        <taxon>Bacillales</taxon>
        <taxon>Listeriaceae</taxon>
        <taxon>Listeria</taxon>
    </lineage>
</organism>
<feature type="binding site" evidence="4">
    <location>
        <position position="60"/>
    </location>
    <ligand>
        <name>(6R)-10-formyltetrahydrofolate</name>
        <dbReference type="ChEBI" id="CHEBI:195366"/>
    </ligand>
</feature>
<evidence type="ECO:0000256" key="3">
    <source>
        <dbReference type="ARBA" id="ARBA00022755"/>
    </source>
</evidence>
<dbReference type="SUPFAM" id="SSF53328">
    <property type="entry name" value="Formyltransferase"/>
    <property type="match status" value="1"/>
</dbReference>
<feature type="binding site" evidence="4">
    <location>
        <begin position="85"/>
        <end position="88"/>
    </location>
    <ligand>
        <name>(6R)-10-formyltetrahydrofolate</name>
        <dbReference type="ChEBI" id="CHEBI:195366"/>
    </ligand>
</feature>
<dbReference type="OrthoDB" id="9806170at2"/>
<dbReference type="RefSeq" id="WP_007473703.1">
    <property type="nucleotide sequence ID" value="NZ_KQ130621.1"/>
</dbReference>
<keyword evidence="7" id="KW-1185">Reference proteome</keyword>
<comment type="caution">
    <text evidence="6">The sequence shown here is derived from an EMBL/GenBank/DDBJ whole genome shotgun (WGS) entry which is preliminary data.</text>
</comment>
<dbReference type="PANTHER" id="PTHR43369">
    <property type="entry name" value="PHOSPHORIBOSYLGLYCINAMIDE FORMYLTRANSFERASE"/>
    <property type="match status" value="1"/>
</dbReference>
<dbReference type="InterPro" id="IPR002376">
    <property type="entry name" value="Formyl_transf_N"/>
</dbReference>
<feature type="domain" description="Formyl transferase N-terminal" evidence="5">
    <location>
        <begin position="1"/>
        <end position="177"/>
    </location>
</feature>
<feature type="active site" description="Proton donor" evidence="4">
    <location>
        <position position="104"/>
    </location>
</feature>
<evidence type="ECO:0000259" key="5">
    <source>
        <dbReference type="Pfam" id="PF00551"/>
    </source>
</evidence>
<proteinExistence type="inferred from homology"/>
<gene>
    <name evidence="4" type="primary">purN</name>
    <name evidence="6" type="ORF">X560_2486</name>
</gene>
<dbReference type="GO" id="GO:0006189">
    <property type="term" value="P:'de novo' IMP biosynthetic process"/>
    <property type="evidence" value="ECO:0007669"/>
    <property type="project" value="UniProtKB-UniRule"/>
</dbReference>
<dbReference type="Gene3D" id="3.40.50.170">
    <property type="entry name" value="Formyl transferase, N-terminal domain"/>
    <property type="match status" value="1"/>
</dbReference>
<dbReference type="EC" id="2.1.2.2" evidence="4"/>
<dbReference type="NCBIfam" id="TIGR00639">
    <property type="entry name" value="PurN"/>
    <property type="match status" value="1"/>
</dbReference>
<dbReference type="Pfam" id="PF00551">
    <property type="entry name" value="Formyl_trans_N"/>
    <property type="match status" value="1"/>
</dbReference>
<keyword evidence="3 4" id="KW-0658">Purine biosynthesis</keyword>
<keyword evidence="2 4" id="KW-0808">Transferase</keyword>
<reference evidence="6 7" key="1">
    <citation type="journal article" date="2015" name="Genome Biol. Evol.">
        <title>Comparative Genomics of Listeria Sensu Lato: Genus-Wide Differences in Evolutionary Dynamics and the Progressive Gain of Complex, Potentially Pathogenicity-Related Traits through Lateral Gene Transfer.</title>
        <authorList>
            <person name="Chiara M."/>
            <person name="Caruso M."/>
            <person name="D'Erchia A.M."/>
            <person name="Manzari C."/>
            <person name="Fraccalvieri R."/>
            <person name="Goffredo E."/>
            <person name="Latorre L."/>
            <person name="Miccolupo A."/>
            <person name="Padalino I."/>
            <person name="Santagada G."/>
            <person name="Chiocco D."/>
            <person name="Pesole G."/>
            <person name="Horner D.S."/>
            <person name="Parisi A."/>
        </authorList>
    </citation>
    <scope>NUCLEOTIDE SEQUENCE [LARGE SCALE GENOMIC DNA]</scope>
    <source>
        <strain evidence="6 7">1991</strain>
    </source>
</reference>
<dbReference type="PANTHER" id="PTHR43369:SF2">
    <property type="entry name" value="PHOSPHORIBOSYLGLYCINAMIDE FORMYLTRANSFERASE"/>
    <property type="match status" value="1"/>
</dbReference>
<evidence type="ECO:0000256" key="4">
    <source>
        <dbReference type="HAMAP-Rule" id="MF_01930"/>
    </source>
</evidence>
<comment type="function">
    <text evidence="4">Catalyzes the transfer of a formyl group from 10-formyltetrahydrofolate to 5-phospho-ribosyl-glycinamide (GAR), producing 5-phospho-ribosyl-N-formylglycinamide (FGAR) and tetrahydrofolate.</text>
</comment>
<dbReference type="GO" id="GO:0005829">
    <property type="term" value="C:cytosol"/>
    <property type="evidence" value="ECO:0007669"/>
    <property type="project" value="TreeGrafter"/>
</dbReference>
<sequence>MKITVFASGTGTNFEALVKSEIGPKIALVICDKAGAKVLDKASKLGVPAFLFRPQDYPSKADFETAILAELRANDVEWIVLAGYMRLIGETLLLSYPNHIINLHPSLLPKYPGKDAILQALSDGAHETGVTAHFVDAGMDTGPVIASESIPIEPHETEETLTAKIHEIEHIFYPKVVKKLVEGKLK</sequence>